<keyword evidence="3 7" id="KW-0378">Hydrolase</keyword>
<accession>A0ABU8D434</accession>
<feature type="signal peptide" evidence="5">
    <location>
        <begin position="1"/>
        <end position="28"/>
    </location>
</feature>
<evidence type="ECO:0000256" key="4">
    <source>
        <dbReference type="SAM" id="MobiDB-lite"/>
    </source>
</evidence>
<dbReference type="InterPro" id="IPR002508">
    <property type="entry name" value="MurNAc-LAA_cat"/>
</dbReference>
<feature type="region of interest" description="Disordered" evidence="4">
    <location>
        <begin position="288"/>
        <end position="314"/>
    </location>
</feature>
<keyword evidence="8" id="KW-1185">Reference proteome</keyword>
<evidence type="ECO:0000256" key="1">
    <source>
        <dbReference type="ARBA" id="ARBA00001561"/>
    </source>
</evidence>
<dbReference type="PANTHER" id="PTHR30404">
    <property type="entry name" value="N-ACETYLMURAMOYL-L-ALANINE AMIDASE"/>
    <property type="match status" value="1"/>
</dbReference>
<feature type="compositionally biased region" description="Low complexity" evidence="4">
    <location>
        <begin position="288"/>
        <end position="305"/>
    </location>
</feature>
<feature type="region of interest" description="Disordered" evidence="4">
    <location>
        <begin position="131"/>
        <end position="167"/>
    </location>
</feature>
<dbReference type="Gene3D" id="2.60.40.3500">
    <property type="match status" value="1"/>
</dbReference>
<feature type="region of interest" description="Disordered" evidence="4">
    <location>
        <begin position="242"/>
        <end position="267"/>
    </location>
</feature>
<dbReference type="Pfam" id="PF11741">
    <property type="entry name" value="AMIN"/>
    <property type="match status" value="1"/>
</dbReference>
<dbReference type="EC" id="3.5.1.28" evidence="2"/>
<evidence type="ECO:0000256" key="2">
    <source>
        <dbReference type="ARBA" id="ARBA00011901"/>
    </source>
</evidence>
<reference evidence="7 8" key="1">
    <citation type="submission" date="2024-02" db="EMBL/GenBank/DDBJ databases">
        <title>Lysobacter Genome Sequencing and Mining.</title>
        <authorList>
            <person name="Bierman J."/>
            <person name="Walker M.C."/>
        </authorList>
    </citation>
    <scope>NUCLEOTIDE SEQUENCE [LARGE SCALE GENOMIC DNA]</scope>
    <source>
        <strain evidence="7 8">PB6250</strain>
    </source>
</reference>
<dbReference type="InterPro" id="IPR050695">
    <property type="entry name" value="N-acetylmuramoyl_amidase_3"/>
</dbReference>
<name>A0ABU8D434_9GAMM</name>
<dbReference type="Gene3D" id="3.40.630.40">
    <property type="entry name" value="Zn-dependent exopeptidases"/>
    <property type="match status" value="1"/>
</dbReference>
<evidence type="ECO:0000313" key="7">
    <source>
        <dbReference type="EMBL" id="MEI2455776.1"/>
    </source>
</evidence>
<feature type="domain" description="MurNAc-LAA" evidence="6">
    <location>
        <begin position="390"/>
        <end position="545"/>
    </location>
</feature>
<dbReference type="RefSeq" id="WP_064748115.1">
    <property type="nucleotide sequence ID" value="NZ_JBANDL010000002.1"/>
</dbReference>
<dbReference type="SMART" id="SM00646">
    <property type="entry name" value="Ami_3"/>
    <property type="match status" value="1"/>
</dbReference>
<dbReference type="SUPFAM" id="SSF53187">
    <property type="entry name" value="Zn-dependent exopeptidases"/>
    <property type="match status" value="1"/>
</dbReference>
<evidence type="ECO:0000256" key="5">
    <source>
        <dbReference type="SAM" id="SignalP"/>
    </source>
</evidence>
<comment type="catalytic activity">
    <reaction evidence="1">
        <text>Hydrolyzes the link between N-acetylmuramoyl residues and L-amino acid residues in certain cell-wall glycopeptides.</text>
        <dbReference type="EC" id="3.5.1.28"/>
    </reaction>
</comment>
<feature type="chain" id="PRO_5046041535" description="N-acetylmuramoyl-L-alanine amidase" evidence="5">
    <location>
        <begin position="29"/>
        <end position="575"/>
    </location>
</feature>
<protein>
    <recommendedName>
        <fullName evidence="2">N-acetylmuramoyl-L-alanine amidase</fullName>
        <ecNumber evidence="2">3.5.1.28</ecNumber>
    </recommendedName>
</protein>
<dbReference type="CDD" id="cd02696">
    <property type="entry name" value="MurNAc-LAA"/>
    <property type="match status" value="1"/>
</dbReference>
<proteinExistence type="predicted"/>
<dbReference type="EMBL" id="JBANDL010000002">
    <property type="protein sequence ID" value="MEI2455776.1"/>
    <property type="molecule type" value="Genomic_DNA"/>
</dbReference>
<evidence type="ECO:0000313" key="8">
    <source>
        <dbReference type="Proteomes" id="UP001387215"/>
    </source>
</evidence>
<feature type="compositionally biased region" description="Low complexity" evidence="4">
    <location>
        <begin position="138"/>
        <end position="154"/>
    </location>
</feature>
<dbReference type="Proteomes" id="UP001387215">
    <property type="component" value="Unassembled WGS sequence"/>
</dbReference>
<dbReference type="Pfam" id="PF01520">
    <property type="entry name" value="Amidase_3"/>
    <property type="match status" value="1"/>
</dbReference>
<sequence length="575" mass="58817">MRVKGATVQKFLLGLALLAALAWNLAHASEIKGLELRNGATGTRAEIALDGAGQYKVLSLKGPDRLVVDLPASHLSKAFKLPAAAGIVKAVRTGEPQPGTARIVFDLAQPVAALKPRIEQGAGGSRLVLEWPGDGNETTAAAPKPAAASVATTATPPPKPAAPSPMVAAPAVATAPAPAAEPDPALASNAATSKLISELAARNGAAPAANAPSVAGNPPPVTHAPSAIATALPAANPIHAAARPATAQPAPTPTPAQRAASQAVFEQAAQAPVPTTVATGVPTRIATGVPTPMPGAAAAAPAPVETAPPPGAVKTLKDVMRGRGMRPLIIAIDPGHGGQDPGAIGLAGKREKDVTLAIGRELARQINATPGLKAYMTRDTDVFIPLPRRAQLARHAKADMFISIHADAAENRSANGSSVYVLSLKGASSQRARWLADKENASDLIGGARLPQSDNTLTSVLLDLTQSGHMKASEDAAGHVLDGLRQLGRNHKPNIERANFAVLRTSDMPAMLVETNFISNPEEERRLTDPAHQRALARAVLDGVNTYFTRQPPPGTMYAARAEAQQGGFGGGGSP</sequence>
<gene>
    <name evidence="7" type="ORF">V2J18_13930</name>
</gene>
<evidence type="ECO:0000259" key="6">
    <source>
        <dbReference type="SMART" id="SM00646"/>
    </source>
</evidence>
<dbReference type="InterPro" id="IPR021731">
    <property type="entry name" value="AMIN_dom"/>
</dbReference>
<dbReference type="PANTHER" id="PTHR30404:SF0">
    <property type="entry name" value="N-ACETYLMURAMOYL-L-ALANINE AMIDASE AMIC"/>
    <property type="match status" value="1"/>
</dbReference>
<organism evidence="7 8">
    <name type="scientific">Lysobacter firmicutimachus</name>
    <dbReference type="NCBI Taxonomy" id="1792846"/>
    <lineage>
        <taxon>Bacteria</taxon>
        <taxon>Pseudomonadati</taxon>
        <taxon>Pseudomonadota</taxon>
        <taxon>Gammaproteobacteria</taxon>
        <taxon>Lysobacterales</taxon>
        <taxon>Lysobacteraceae</taxon>
        <taxon>Lysobacter</taxon>
    </lineage>
</organism>
<evidence type="ECO:0000256" key="3">
    <source>
        <dbReference type="ARBA" id="ARBA00022801"/>
    </source>
</evidence>
<comment type="caution">
    <text evidence="7">The sequence shown here is derived from an EMBL/GenBank/DDBJ whole genome shotgun (WGS) entry which is preliminary data.</text>
</comment>
<keyword evidence="5" id="KW-0732">Signal</keyword>
<dbReference type="GO" id="GO:0008745">
    <property type="term" value="F:N-acetylmuramoyl-L-alanine amidase activity"/>
    <property type="evidence" value="ECO:0007669"/>
    <property type="project" value="UniProtKB-EC"/>
</dbReference>